<reference evidence="1" key="1">
    <citation type="submission" date="2022-09" db="EMBL/GenBank/DDBJ databases">
        <title>A Global Phylogenomic Analysis of the Shiitake Genus Lentinula.</title>
        <authorList>
            <consortium name="DOE Joint Genome Institute"/>
            <person name="Sierra-Patev S."/>
            <person name="Min B."/>
            <person name="Naranjo-Ortiz M."/>
            <person name="Looney B."/>
            <person name="Konkel Z."/>
            <person name="Slot J.C."/>
            <person name="Sakamoto Y."/>
            <person name="Steenwyk J.L."/>
            <person name="Rokas A."/>
            <person name="Carro J."/>
            <person name="Camarero S."/>
            <person name="Ferreira P."/>
            <person name="Molpeceres G."/>
            <person name="Ruiz-Duenas F.J."/>
            <person name="Serrano A."/>
            <person name="Henrissat B."/>
            <person name="Drula E."/>
            <person name="Hughes K.W."/>
            <person name="Mata J.L."/>
            <person name="Ishikawa N.K."/>
            <person name="Vargas-Isla R."/>
            <person name="Ushijima S."/>
            <person name="Smith C.A."/>
            <person name="Ahrendt S."/>
            <person name="Andreopoulos W."/>
            <person name="He G."/>
            <person name="Labutti K."/>
            <person name="Lipzen A."/>
            <person name="Ng V."/>
            <person name="Riley R."/>
            <person name="Sandor L."/>
            <person name="Barry K."/>
            <person name="Martinez A.T."/>
            <person name="Xiao Y."/>
            <person name="Gibbons J.G."/>
            <person name="Terashima K."/>
            <person name="Grigoriev I.V."/>
            <person name="Hibbett D.S."/>
        </authorList>
    </citation>
    <scope>NUCLEOTIDE SEQUENCE</scope>
    <source>
        <strain evidence="1">TMI1499</strain>
    </source>
</reference>
<proteinExistence type="predicted"/>
<gene>
    <name evidence="1" type="ORF">F5876DRAFT_31845</name>
</gene>
<name>A0ACC1UCQ2_9AGAR</name>
<protein>
    <submittedName>
        <fullName evidence="1">Uncharacterized protein</fullName>
    </submittedName>
</protein>
<organism evidence="1 2">
    <name type="scientific">Lentinula aff. lateritia</name>
    <dbReference type="NCBI Taxonomy" id="2804960"/>
    <lineage>
        <taxon>Eukaryota</taxon>
        <taxon>Fungi</taxon>
        <taxon>Dikarya</taxon>
        <taxon>Basidiomycota</taxon>
        <taxon>Agaricomycotina</taxon>
        <taxon>Agaricomycetes</taxon>
        <taxon>Agaricomycetidae</taxon>
        <taxon>Agaricales</taxon>
        <taxon>Marasmiineae</taxon>
        <taxon>Omphalotaceae</taxon>
        <taxon>Lentinula</taxon>
    </lineage>
</organism>
<dbReference type="EMBL" id="MU794958">
    <property type="protein sequence ID" value="KAJ3814917.1"/>
    <property type="molecule type" value="Genomic_DNA"/>
</dbReference>
<keyword evidence="2" id="KW-1185">Reference proteome</keyword>
<evidence type="ECO:0000313" key="1">
    <source>
        <dbReference type="EMBL" id="KAJ3814917.1"/>
    </source>
</evidence>
<accession>A0ACC1UCQ2</accession>
<dbReference type="Proteomes" id="UP001163835">
    <property type="component" value="Unassembled WGS sequence"/>
</dbReference>
<sequence length="111" mass="12087">VVPSSEMGTRSQAIIVKILHEPGLPAGVLHFLSTSRAAASKSTAQIIAHSFVRKINTSPIFIPFNHTICNQFTGRNRVGRITAMEAAKHLKPRVLRGNAFVVVRVILHDPA</sequence>
<evidence type="ECO:0000313" key="2">
    <source>
        <dbReference type="Proteomes" id="UP001163835"/>
    </source>
</evidence>
<comment type="caution">
    <text evidence="1">The sequence shown here is derived from an EMBL/GenBank/DDBJ whole genome shotgun (WGS) entry which is preliminary data.</text>
</comment>
<feature type="non-terminal residue" evidence="1">
    <location>
        <position position="1"/>
    </location>
</feature>